<feature type="binding site" evidence="7">
    <location>
        <position position="154"/>
    </location>
    <ligand>
        <name>glyoxylate</name>
        <dbReference type="ChEBI" id="CHEBI:36655"/>
    </ligand>
</feature>
<feature type="binding site" evidence="7">
    <location>
        <position position="189"/>
    </location>
    <ligand>
        <name>glyoxylate</name>
        <dbReference type="ChEBI" id="CHEBI:36655"/>
    </ligand>
</feature>
<dbReference type="AlphaFoldDB" id="S7ZIG1"/>
<keyword evidence="3 7" id="KW-0288">FMN</keyword>
<dbReference type="PIRSF" id="PIRSF000138">
    <property type="entry name" value="Al-hdrx_acd_dh"/>
    <property type="match status" value="1"/>
</dbReference>
<dbReference type="OrthoDB" id="25826at2759"/>
<feature type="binding site" evidence="7">
    <location>
        <position position="180"/>
    </location>
    <ligand>
        <name>FMN</name>
        <dbReference type="ChEBI" id="CHEBI:58210"/>
    </ligand>
</feature>
<evidence type="ECO:0000256" key="5">
    <source>
        <dbReference type="ARBA" id="ARBA00024042"/>
    </source>
</evidence>
<dbReference type="Gene3D" id="3.20.20.70">
    <property type="entry name" value="Aldolase class I"/>
    <property type="match status" value="1"/>
</dbReference>
<dbReference type="FunFam" id="3.20.20.70:FF:000132">
    <property type="entry name" value="FMN dependent dehydrogenase"/>
    <property type="match status" value="1"/>
</dbReference>
<evidence type="ECO:0000256" key="4">
    <source>
        <dbReference type="ARBA" id="ARBA00023002"/>
    </source>
</evidence>
<dbReference type="EMBL" id="KB644411">
    <property type="protein sequence ID" value="EPS28481.1"/>
    <property type="molecule type" value="Genomic_DNA"/>
</dbReference>
<organism evidence="9 10">
    <name type="scientific">Penicillium oxalicum (strain 114-2 / CGMCC 5302)</name>
    <name type="common">Penicillium decumbens</name>
    <dbReference type="NCBI Taxonomy" id="933388"/>
    <lineage>
        <taxon>Eukaryota</taxon>
        <taxon>Fungi</taxon>
        <taxon>Dikarya</taxon>
        <taxon>Ascomycota</taxon>
        <taxon>Pezizomycotina</taxon>
        <taxon>Eurotiomycetes</taxon>
        <taxon>Eurotiomycetidae</taxon>
        <taxon>Eurotiales</taxon>
        <taxon>Aspergillaceae</taxon>
        <taxon>Penicillium</taxon>
    </lineage>
</organism>
<dbReference type="InterPro" id="IPR000262">
    <property type="entry name" value="FMN-dep_DH"/>
</dbReference>
<dbReference type="eggNOG" id="KOG0538">
    <property type="taxonomic scope" value="Eukaryota"/>
</dbReference>
<proteinExistence type="inferred from homology"/>
<dbReference type="SUPFAM" id="SSF51395">
    <property type="entry name" value="FMN-linked oxidoreductases"/>
    <property type="match status" value="1"/>
</dbReference>
<evidence type="ECO:0000313" key="10">
    <source>
        <dbReference type="Proteomes" id="UP000019376"/>
    </source>
</evidence>
<gene>
    <name evidence="9" type="ORF">PDE_03427</name>
</gene>
<keyword evidence="4" id="KW-0560">Oxidoreductase</keyword>
<feature type="binding site" evidence="7">
    <location>
        <position position="294"/>
    </location>
    <ligand>
        <name>glyoxylate</name>
        <dbReference type="ChEBI" id="CHEBI:36655"/>
    </ligand>
</feature>
<evidence type="ECO:0000256" key="1">
    <source>
        <dbReference type="ARBA" id="ARBA00001917"/>
    </source>
</evidence>
<feature type="binding site" evidence="7">
    <location>
        <begin position="345"/>
        <end position="346"/>
    </location>
    <ligand>
        <name>FMN</name>
        <dbReference type="ChEBI" id="CHEBI:58210"/>
    </ligand>
</feature>
<feature type="binding site" evidence="7">
    <location>
        <position position="152"/>
    </location>
    <ligand>
        <name>FMN</name>
        <dbReference type="ChEBI" id="CHEBI:58210"/>
    </ligand>
</feature>
<dbReference type="STRING" id="933388.S7ZIG1"/>
<keyword evidence="2 7" id="KW-0285">Flavoprotein</keyword>
<dbReference type="GO" id="GO:0010181">
    <property type="term" value="F:FMN binding"/>
    <property type="evidence" value="ECO:0007669"/>
    <property type="project" value="InterPro"/>
</dbReference>
<dbReference type="PROSITE" id="PS51349">
    <property type="entry name" value="FMN_HYDROXY_ACID_DH_2"/>
    <property type="match status" value="1"/>
</dbReference>
<evidence type="ECO:0000256" key="2">
    <source>
        <dbReference type="ARBA" id="ARBA00022630"/>
    </source>
</evidence>
<evidence type="ECO:0000259" key="8">
    <source>
        <dbReference type="PROSITE" id="PS51349"/>
    </source>
</evidence>
<sequence>MSDETYGSYQNEIYGKGSLMGILPSVTTDPRLLEGKARKALGERSFNYVAGGAGEKATMDSNRLAFRQWKLLPRMLRNMDEQDVSVELFGRKYKNPLLMAPIGVQGIFHEDKETGLAQVCEEVGVPYIMSTASTSTIEEVAAASNDGDRWYQLYWPHDDDVTISLLSRAQAAGFSVLVVTLDTWSLGWRPADLDNGYVPFIKGVGCQVGFSDPVFRAKFEDANGRKIEDDIVSASRAWLSHIASGRAHTWEELALLRKHWAGPIVLKGIQHVDDAKKALEYGCNGIVVSNHGGRQVDGAIGSLDVLPEIVDAVGDQMTVLFDSGVRTGVDVIKALALGAKAVLVGRPVIYGLGIGGRDGAKQVFKGLLADFWQSMGLAGIRTVADCNRTVIRKVQHGGDVKAML</sequence>
<dbReference type="InterPro" id="IPR008259">
    <property type="entry name" value="FMN_hydac_DH_AS"/>
</dbReference>
<keyword evidence="10" id="KW-1185">Reference proteome</keyword>
<feature type="binding site" evidence="7">
    <location>
        <position position="267"/>
    </location>
    <ligand>
        <name>FMN</name>
        <dbReference type="ChEBI" id="CHEBI:58210"/>
    </ligand>
</feature>
<accession>S7ZIG1</accession>
<dbReference type="InterPro" id="IPR037396">
    <property type="entry name" value="FMN_HAD"/>
</dbReference>
<dbReference type="Proteomes" id="UP000019376">
    <property type="component" value="Unassembled WGS sequence"/>
</dbReference>
<dbReference type="GO" id="GO:0016491">
    <property type="term" value="F:oxidoreductase activity"/>
    <property type="evidence" value="ECO:0007669"/>
    <property type="project" value="UniProtKB-KW"/>
</dbReference>
<evidence type="ECO:0000256" key="3">
    <source>
        <dbReference type="ARBA" id="ARBA00022643"/>
    </source>
</evidence>
<feature type="binding site" evidence="7">
    <location>
        <position position="291"/>
    </location>
    <ligand>
        <name>glyoxylate</name>
        <dbReference type="ChEBI" id="CHEBI:36655"/>
    </ligand>
</feature>
<dbReference type="PhylomeDB" id="S7ZIG1"/>
<dbReference type="InterPro" id="IPR012133">
    <property type="entry name" value="Alpha-hydoxy_acid_DH_FMN"/>
</dbReference>
<reference evidence="9 10" key="1">
    <citation type="journal article" date="2013" name="PLoS ONE">
        <title>Genomic and secretomic analyses reveal unique features of the lignocellulolytic enzyme system of Penicillium decumbens.</title>
        <authorList>
            <person name="Liu G."/>
            <person name="Zhang L."/>
            <person name="Wei X."/>
            <person name="Zou G."/>
            <person name="Qin Y."/>
            <person name="Ma L."/>
            <person name="Li J."/>
            <person name="Zheng H."/>
            <person name="Wang S."/>
            <person name="Wang C."/>
            <person name="Xun L."/>
            <person name="Zhao G.-P."/>
            <person name="Zhou Z."/>
            <person name="Qu Y."/>
        </authorList>
    </citation>
    <scope>NUCLEOTIDE SEQUENCE [LARGE SCALE GENOMIC DNA]</scope>
    <source>
        <strain evidence="10">114-2 / CGMCC 5302</strain>
    </source>
</reference>
<dbReference type="PANTHER" id="PTHR10578:SF86">
    <property type="entry name" value="DEPENDENT DEHYDROGENASE, PUTATIVE (AFU_ORTHOLOGUE AFUA_6G02720)-RELATED"/>
    <property type="match status" value="1"/>
</dbReference>
<evidence type="ECO:0000256" key="6">
    <source>
        <dbReference type="PIRSR" id="PIRSR000138-1"/>
    </source>
</evidence>
<comment type="cofactor">
    <cofactor evidence="1">
        <name>FMN</name>
        <dbReference type="ChEBI" id="CHEBI:58210"/>
    </cofactor>
</comment>
<dbReference type="InterPro" id="IPR013785">
    <property type="entry name" value="Aldolase_TIM"/>
</dbReference>
<name>S7ZIG1_PENO1</name>
<feature type="active site" description="Proton acceptor" evidence="6">
    <location>
        <position position="291"/>
    </location>
</feature>
<dbReference type="HOGENOM" id="CLU_020639_0_1_1"/>
<feature type="domain" description="FMN hydroxy acid dehydrogenase" evidence="8">
    <location>
        <begin position="22"/>
        <end position="396"/>
    </location>
</feature>
<evidence type="ECO:0000313" key="9">
    <source>
        <dbReference type="EMBL" id="EPS28481.1"/>
    </source>
</evidence>
<feature type="binding site" evidence="7">
    <location>
        <position position="289"/>
    </location>
    <ligand>
        <name>FMN</name>
        <dbReference type="ChEBI" id="CHEBI:58210"/>
    </ligand>
</feature>
<comment type="similarity">
    <text evidence="5">Belongs to the FMN-dependent alpha-hydroxy acid dehydrogenase family.</text>
</comment>
<feature type="binding site" evidence="7">
    <location>
        <begin position="322"/>
        <end position="326"/>
    </location>
    <ligand>
        <name>FMN</name>
        <dbReference type="ChEBI" id="CHEBI:58210"/>
    </ligand>
</feature>
<dbReference type="PROSITE" id="PS00557">
    <property type="entry name" value="FMN_HYDROXY_ACID_DH_1"/>
    <property type="match status" value="1"/>
</dbReference>
<dbReference type="PANTHER" id="PTHR10578">
    <property type="entry name" value="S -2-HYDROXY-ACID OXIDASE-RELATED"/>
    <property type="match status" value="1"/>
</dbReference>
<protein>
    <recommendedName>
        <fullName evidence="8">FMN hydroxy acid dehydrogenase domain-containing protein</fullName>
    </recommendedName>
</protein>
<dbReference type="Pfam" id="PF01070">
    <property type="entry name" value="FMN_dh"/>
    <property type="match status" value="1"/>
</dbReference>
<evidence type="ECO:0000256" key="7">
    <source>
        <dbReference type="PIRSR" id="PIRSR000138-2"/>
    </source>
</evidence>
<feature type="binding site" evidence="7">
    <location>
        <position position="48"/>
    </location>
    <ligand>
        <name>glyoxylate</name>
        <dbReference type="ChEBI" id="CHEBI:36655"/>
    </ligand>
</feature>
<feature type="binding site" evidence="7">
    <location>
        <position position="130"/>
    </location>
    <ligand>
        <name>FMN</name>
        <dbReference type="ChEBI" id="CHEBI:58210"/>
    </ligand>
</feature>
<dbReference type="InterPro" id="IPR037350">
    <property type="entry name" value="LMO_FMN"/>
</dbReference>
<feature type="binding site" evidence="7">
    <location>
        <begin position="101"/>
        <end position="103"/>
    </location>
    <ligand>
        <name>FMN</name>
        <dbReference type="ChEBI" id="CHEBI:58210"/>
    </ligand>
</feature>
<dbReference type="CDD" id="cd03332">
    <property type="entry name" value="LMO_FMN"/>
    <property type="match status" value="1"/>
</dbReference>